<comment type="caution">
    <text evidence="1">The sequence shown here is derived from an EMBL/GenBank/DDBJ whole genome shotgun (WGS) entry which is preliminary data.</text>
</comment>
<keyword evidence="1" id="KW-0436">Ligase</keyword>
<dbReference type="EMBL" id="BKCP01005039">
    <property type="protein sequence ID" value="GER35856.1"/>
    <property type="molecule type" value="Genomic_DNA"/>
</dbReference>
<name>A0A5A7PTB0_STRAF</name>
<keyword evidence="2" id="KW-1185">Reference proteome</keyword>
<accession>A0A5A7PTB0</accession>
<organism evidence="1 2">
    <name type="scientific">Striga asiatica</name>
    <name type="common">Asiatic witchweed</name>
    <name type="synonym">Buchnera asiatica</name>
    <dbReference type="NCBI Taxonomy" id="4170"/>
    <lineage>
        <taxon>Eukaryota</taxon>
        <taxon>Viridiplantae</taxon>
        <taxon>Streptophyta</taxon>
        <taxon>Embryophyta</taxon>
        <taxon>Tracheophyta</taxon>
        <taxon>Spermatophyta</taxon>
        <taxon>Magnoliopsida</taxon>
        <taxon>eudicotyledons</taxon>
        <taxon>Gunneridae</taxon>
        <taxon>Pentapetalae</taxon>
        <taxon>asterids</taxon>
        <taxon>lamiids</taxon>
        <taxon>Lamiales</taxon>
        <taxon>Orobanchaceae</taxon>
        <taxon>Buchnereae</taxon>
        <taxon>Striga</taxon>
    </lineage>
</organism>
<protein>
    <submittedName>
        <fullName evidence="1">E3 UFM1-protein ligase 1</fullName>
    </submittedName>
</protein>
<proteinExistence type="predicted"/>
<dbReference type="Proteomes" id="UP000325081">
    <property type="component" value="Unassembled WGS sequence"/>
</dbReference>
<reference evidence="2" key="1">
    <citation type="journal article" date="2019" name="Curr. Biol.">
        <title>Genome Sequence of Striga asiatica Provides Insight into the Evolution of Plant Parasitism.</title>
        <authorList>
            <person name="Yoshida S."/>
            <person name="Kim S."/>
            <person name="Wafula E.K."/>
            <person name="Tanskanen J."/>
            <person name="Kim Y.M."/>
            <person name="Honaas L."/>
            <person name="Yang Z."/>
            <person name="Spallek T."/>
            <person name="Conn C.E."/>
            <person name="Ichihashi Y."/>
            <person name="Cheong K."/>
            <person name="Cui S."/>
            <person name="Der J.P."/>
            <person name="Gundlach H."/>
            <person name="Jiao Y."/>
            <person name="Hori C."/>
            <person name="Ishida J.K."/>
            <person name="Kasahara H."/>
            <person name="Kiba T."/>
            <person name="Kim M.S."/>
            <person name="Koo N."/>
            <person name="Laohavisit A."/>
            <person name="Lee Y.H."/>
            <person name="Lumba S."/>
            <person name="McCourt P."/>
            <person name="Mortimer J.C."/>
            <person name="Mutuku J.M."/>
            <person name="Nomura T."/>
            <person name="Sasaki-Sekimoto Y."/>
            <person name="Seto Y."/>
            <person name="Wang Y."/>
            <person name="Wakatake T."/>
            <person name="Sakakibara H."/>
            <person name="Demura T."/>
            <person name="Yamaguchi S."/>
            <person name="Yoneyama K."/>
            <person name="Manabe R.I."/>
            <person name="Nelson D.C."/>
            <person name="Schulman A.H."/>
            <person name="Timko M.P."/>
            <person name="dePamphilis C.W."/>
            <person name="Choi D."/>
            <person name="Shirasu K."/>
        </authorList>
    </citation>
    <scope>NUCLEOTIDE SEQUENCE [LARGE SCALE GENOMIC DNA]</scope>
    <source>
        <strain evidence="2">cv. UVA1</strain>
    </source>
</reference>
<gene>
    <name evidence="1" type="ORF">STAS_12164</name>
</gene>
<dbReference type="GO" id="GO:0016874">
    <property type="term" value="F:ligase activity"/>
    <property type="evidence" value="ECO:0007669"/>
    <property type="project" value="UniProtKB-KW"/>
</dbReference>
<evidence type="ECO:0000313" key="1">
    <source>
        <dbReference type="EMBL" id="GER35856.1"/>
    </source>
</evidence>
<sequence length="108" mass="12600">MGFKVLRLFTYLFPMVLFTSLMVLFLSLDVTARELTTSSNHMTTTRELTTNPNEMITRMDIKHIHRRLMFHRRDNVIQATVVGRPTTILVLVTAVKRNITPSYNWITC</sequence>
<evidence type="ECO:0000313" key="2">
    <source>
        <dbReference type="Proteomes" id="UP000325081"/>
    </source>
</evidence>
<dbReference type="AlphaFoldDB" id="A0A5A7PTB0"/>